<organism evidence="1 2">
    <name type="scientific">Romboutsia faecis</name>
    <dbReference type="NCBI Taxonomy" id="2764597"/>
    <lineage>
        <taxon>Bacteria</taxon>
        <taxon>Bacillati</taxon>
        <taxon>Bacillota</taxon>
        <taxon>Clostridia</taxon>
        <taxon>Peptostreptococcales</taxon>
        <taxon>Peptostreptococcaceae</taxon>
        <taxon>Romboutsia</taxon>
    </lineage>
</organism>
<gene>
    <name evidence="1" type="ORF">H8923_06380</name>
</gene>
<proteinExistence type="predicted"/>
<name>A0ABR7JN77_9FIRM</name>
<dbReference type="Proteomes" id="UP000609849">
    <property type="component" value="Unassembled WGS sequence"/>
</dbReference>
<evidence type="ECO:0000313" key="2">
    <source>
        <dbReference type="Proteomes" id="UP000609849"/>
    </source>
</evidence>
<dbReference type="EMBL" id="JACRWE010000002">
    <property type="protein sequence ID" value="MBC5996384.1"/>
    <property type="molecule type" value="Genomic_DNA"/>
</dbReference>
<dbReference type="Gene3D" id="2.60.40.3940">
    <property type="match status" value="1"/>
</dbReference>
<accession>A0ABR7JN77</accession>
<evidence type="ECO:0000313" key="1">
    <source>
        <dbReference type="EMBL" id="MBC5996384.1"/>
    </source>
</evidence>
<keyword evidence="2" id="KW-1185">Reference proteome</keyword>
<dbReference type="RefSeq" id="WP_153971993.1">
    <property type="nucleotide sequence ID" value="NZ_JACRWE010000002.1"/>
</dbReference>
<comment type="caution">
    <text evidence="1">The sequence shown here is derived from an EMBL/GenBank/DDBJ whole genome shotgun (WGS) entry which is preliminary data.</text>
</comment>
<sequence length="138" mass="15902">MADIKSQYKIFNGVDYDTYHFETSEDMLVGQQQTLKSNGYRKLPGGLVIMWGEVEADFTNGVTCNFVFNFPIPLLNKVVYADAKCCYNITRNDSTYISYFTSSYADVGNLNSAKFYYRTENNTVANNRFRFKVFILGY</sequence>
<reference evidence="1 2" key="1">
    <citation type="submission" date="2020-08" db="EMBL/GenBank/DDBJ databases">
        <authorList>
            <person name="Liu C."/>
            <person name="Sun Q."/>
        </authorList>
    </citation>
    <scope>NUCLEOTIDE SEQUENCE [LARGE SCALE GENOMIC DNA]</scope>
    <source>
        <strain evidence="1 2">NSJ-18</strain>
    </source>
</reference>
<protein>
    <submittedName>
        <fullName evidence="1">Uncharacterized protein</fullName>
    </submittedName>
</protein>